<reference evidence="1 2" key="1">
    <citation type="submission" date="2009-04" db="EMBL/GenBank/DDBJ databases">
        <authorList>
            <person name="Reysenbach A.-L."/>
            <person name="Heidelberg J.F."/>
            <person name="Nelson W.C."/>
        </authorList>
    </citation>
    <scope>NUCLEOTIDE SEQUENCE [LARGE SCALE GENOMIC DNA]</scope>
    <source>
        <strain evidence="1 2">SS-5</strain>
    </source>
</reference>
<keyword evidence="1" id="KW-0548">Nucleotidyltransferase</keyword>
<sequence length="147" mass="17340">MYTLKDYREILEEKLLLPVKISKFIEDIIQATEYLLSISKNKPSDFELNWFWYKFKNVSDYCFLLSYSIDKNLEDFVLRLINHYENNYKNNIVEEPLLSGEEIMKLLNLKPSKEVGIIKDSLIKAQIGGKVKTKAEATKFVKEFKSE</sequence>
<evidence type="ECO:0000313" key="2">
    <source>
        <dbReference type="Proteomes" id="UP000005540"/>
    </source>
</evidence>
<protein>
    <submittedName>
        <fullName evidence="1">Polynucleotide adenylyltransferase/metal dependent phosphohydrolase</fullName>
    </submittedName>
</protein>
<gene>
    <name evidence="1" type="ORF">SULYE_0491</name>
</gene>
<organism evidence="1 2">
    <name type="scientific">Sulfurihydrogenibium yellowstonense SS-5</name>
    <dbReference type="NCBI Taxonomy" id="432331"/>
    <lineage>
        <taxon>Bacteria</taxon>
        <taxon>Pseudomonadati</taxon>
        <taxon>Aquificota</taxon>
        <taxon>Aquificia</taxon>
        <taxon>Aquificales</taxon>
        <taxon>Hydrogenothermaceae</taxon>
        <taxon>Sulfurihydrogenibium</taxon>
    </lineage>
</organism>
<dbReference type="GO" id="GO:0016787">
    <property type="term" value="F:hydrolase activity"/>
    <property type="evidence" value="ECO:0007669"/>
    <property type="project" value="UniProtKB-KW"/>
</dbReference>
<proteinExistence type="predicted"/>
<accession>C4FIV1</accession>
<dbReference type="GO" id="GO:0016779">
    <property type="term" value="F:nucleotidyltransferase activity"/>
    <property type="evidence" value="ECO:0007669"/>
    <property type="project" value="UniProtKB-KW"/>
</dbReference>
<dbReference type="Gene3D" id="1.10.3090.10">
    <property type="entry name" value="cca-adding enzyme, domain 2"/>
    <property type="match status" value="1"/>
</dbReference>
<dbReference type="Proteomes" id="UP000005540">
    <property type="component" value="Unassembled WGS sequence"/>
</dbReference>
<keyword evidence="1" id="KW-0808">Transferase</keyword>
<dbReference type="AlphaFoldDB" id="C4FIV1"/>
<dbReference type="SUPFAM" id="SSF81891">
    <property type="entry name" value="Poly A polymerase C-terminal region-like"/>
    <property type="match status" value="1"/>
</dbReference>
<keyword evidence="1" id="KW-0378">Hydrolase</keyword>
<dbReference type="EMBL" id="ABZS01000033">
    <property type="protein sequence ID" value="EEP60999.1"/>
    <property type="molecule type" value="Genomic_DNA"/>
</dbReference>
<keyword evidence="2" id="KW-1185">Reference proteome</keyword>
<name>C4FIV1_9AQUI</name>
<comment type="caution">
    <text evidence="1">The sequence shown here is derived from an EMBL/GenBank/DDBJ whole genome shotgun (WGS) entry which is preliminary data.</text>
</comment>
<evidence type="ECO:0000313" key="1">
    <source>
        <dbReference type="EMBL" id="EEP60999.1"/>
    </source>
</evidence>
<dbReference type="RefSeq" id="WP_007546089.1">
    <property type="nucleotide sequence ID" value="NZ_ABZS01000033.1"/>
</dbReference>